<dbReference type="GO" id="GO:0016874">
    <property type="term" value="F:ligase activity"/>
    <property type="evidence" value="ECO:0007669"/>
    <property type="project" value="UniProtKB-KW"/>
</dbReference>
<feature type="compositionally biased region" description="Basic and acidic residues" evidence="1">
    <location>
        <begin position="22"/>
        <end position="34"/>
    </location>
</feature>
<protein>
    <submittedName>
        <fullName evidence="2">DNA ligase 1-like</fullName>
    </submittedName>
</protein>
<comment type="caution">
    <text evidence="2">The sequence shown here is derived from an EMBL/GenBank/DDBJ whole genome shotgun (WGS) entry which is preliminary data.</text>
</comment>
<dbReference type="AlphaFoldDB" id="A0AAV4IMV9"/>
<evidence type="ECO:0000256" key="1">
    <source>
        <dbReference type="SAM" id="MobiDB-lite"/>
    </source>
</evidence>
<evidence type="ECO:0000313" key="3">
    <source>
        <dbReference type="Proteomes" id="UP000762676"/>
    </source>
</evidence>
<organism evidence="2 3">
    <name type="scientific">Elysia marginata</name>
    <dbReference type="NCBI Taxonomy" id="1093978"/>
    <lineage>
        <taxon>Eukaryota</taxon>
        <taxon>Metazoa</taxon>
        <taxon>Spiralia</taxon>
        <taxon>Lophotrochozoa</taxon>
        <taxon>Mollusca</taxon>
        <taxon>Gastropoda</taxon>
        <taxon>Heterobranchia</taxon>
        <taxon>Euthyneura</taxon>
        <taxon>Panpulmonata</taxon>
        <taxon>Sacoglossa</taxon>
        <taxon>Placobranchoidea</taxon>
        <taxon>Plakobranchidae</taxon>
        <taxon>Elysia</taxon>
    </lineage>
</organism>
<dbReference type="GO" id="GO:1990904">
    <property type="term" value="C:ribonucleoprotein complex"/>
    <property type="evidence" value="ECO:0007669"/>
    <property type="project" value="TreeGrafter"/>
</dbReference>
<dbReference type="PANTHER" id="PTHR31027:SF2">
    <property type="entry name" value="LEBERCILIN DOMAIN-CONTAINING PROTEIN"/>
    <property type="match status" value="1"/>
</dbReference>
<keyword evidence="2" id="KW-0436">Ligase</keyword>
<dbReference type="GO" id="GO:0042175">
    <property type="term" value="C:nuclear outer membrane-endoplasmic reticulum membrane network"/>
    <property type="evidence" value="ECO:0007669"/>
    <property type="project" value="TreeGrafter"/>
</dbReference>
<gene>
    <name evidence="2" type="ORF">ElyMa_006667600</name>
</gene>
<proteinExistence type="predicted"/>
<accession>A0AAV4IMV9</accession>
<dbReference type="EMBL" id="BMAT01013367">
    <property type="protein sequence ID" value="GFS11275.1"/>
    <property type="molecule type" value="Genomic_DNA"/>
</dbReference>
<dbReference type="GO" id="GO:0003729">
    <property type="term" value="F:mRNA binding"/>
    <property type="evidence" value="ECO:0007669"/>
    <property type="project" value="TreeGrafter"/>
</dbReference>
<dbReference type="PANTHER" id="PTHR31027">
    <property type="entry name" value="NUCLEAR SEGREGATION PROTEIN BFR1"/>
    <property type="match status" value="1"/>
</dbReference>
<name>A0AAV4IMV9_9GAST</name>
<keyword evidence="3" id="KW-1185">Reference proteome</keyword>
<dbReference type="InterPro" id="IPR039604">
    <property type="entry name" value="Bfr1"/>
</dbReference>
<dbReference type="GO" id="GO:0008298">
    <property type="term" value="P:intracellular mRNA localization"/>
    <property type="evidence" value="ECO:0007669"/>
    <property type="project" value="TreeGrafter"/>
</dbReference>
<feature type="region of interest" description="Disordered" evidence="1">
    <location>
        <begin position="1"/>
        <end position="34"/>
    </location>
</feature>
<dbReference type="GO" id="GO:0005783">
    <property type="term" value="C:endoplasmic reticulum"/>
    <property type="evidence" value="ECO:0007669"/>
    <property type="project" value="TreeGrafter"/>
</dbReference>
<dbReference type="Proteomes" id="UP000762676">
    <property type="component" value="Unassembled WGS sequence"/>
</dbReference>
<feature type="compositionally biased region" description="Acidic residues" evidence="1">
    <location>
        <begin position="1"/>
        <end position="10"/>
    </location>
</feature>
<evidence type="ECO:0000313" key="2">
    <source>
        <dbReference type="EMBL" id="GFS11275.1"/>
    </source>
</evidence>
<reference evidence="2 3" key="1">
    <citation type="journal article" date="2021" name="Elife">
        <title>Chloroplast acquisition without the gene transfer in kleptoplastic sea slugs, Plakobranchus ocellatus.</title>
        <authorList>
            <person name="Maeda T."/>
            <person name="Takahashi S."/>
            <person name="Yoshida T."/>
            <person name="Shimamura S."/>
            <person name="Takaki Y."/>
            <person name="Nagai Y."/>
            <person name="Toyoda A."/>
            <person name="Suzuki Y."/>
            <person name="Arimoto A."/>
            <person name="Ishii H."/>
            <person name="Satoh N."/>
            <person name="Nishiyama T."/>
            <person name="Hasebe M."/>
            <person name="Maruyama T."/>
            <person name="Minagawa J."/>
            <person name="Obokata J."/>
            <person name="Shigenobu S."/>
        </authorList>
    </citation>
    <scope>NUCLEOTIDE SEQUENCE [LARGE SCALE GENOMIC DNA]</scope>
</reference>
<sequence>MEEDLEDENLDCNIQIQASEEASDRKAKPPNKRKFDEEILILNSQIKEKDAELERLKSSGALHISKDLNSLRAEKSAKITRRKEIDEQLDRINSRVLPEKTLFRAVSQIKSREEKLKANASSARSALSQLNKAIYALKEKRRSVEASFDRQKLEYKEVKERQKQEGLQRKESFLQDKRKRIAEKEAAKVPFEEEIHLCNTLIAYLRRFNTLPVSESSADSQGDHLSIALAVGKYSSGAR</sequence>